<evidence type="ECO:0000256" key="5">
    <source>
        <dbReference type="RuleBase" id="RU362066"/>
    </source>
</evidence>
<reference evidence="8 9" key="1">
    <citation type="submission" date="2019-02" db="EMBL/GenBank/DDBJ databases">
        <title>Genomic Encyclopedia of Type Strains, Phase IV (KMG-IV): sequencing the most valuable type-strain genomes for metagenomic binning, comparative biology and taxonomic classification.</title>
        <authorList>
            <person name="Goeker M."/>
        </authorList>
    </citation>
    <scope>NUCLEOTIDE SEQUENCE [LARGE SCALE GENOMIC DNA]</scope>
    <source>
        <strain evidence="8 9">DSM 45622</strain>
    </source>
</reference>
<dbReference type="InterPro" id="IPR010809">
    <property type="entry name" value="FliD_C"/>
</dbReference>
<dbReference type="GO" id="GO:0007155">
    <property type="term" value="P:cell adhesion"/>
    <property type="evidence" value="ECO:0007669"/>
    <property type="project" value="InterPro"/>
</dbReference>
<dbReference type="InterPro" id="IPR003481">
    <property type="entry name" value="FliD_N"/>
</dbReference>
<accession>A0A4V2F532</accession>
<comment type="similarity">
    <text evidence="1 5">Belongs to the FliD family.</text>
</comment>
<keyword evidence="4 5" id="KW-0975">Bacterial flagellum</keyword>
<proteinExistence type="inferred from homology"/>
<feature type="domain" description="Flagellar hook-associated protein 2 N-terminal" evidence="6">
    <location>
        <begin position="10"/>
        <end position="104"/>
    </location>
</feature>
<dbReference type="InterPro" id="IPR040026">
    <property type="entry name" value="FliD"/>
</dbReference>
<evidence type="ECO:0000313" key="9">
    <source>
        <dbReference type="Proteomes" id="UP000293638"/>
    </source>
</evidence>
<dbReference type="Proteomes" id="UP000293638">
    <property type="component" value="Unassembled WGS sequence"/>
</dbReference>
<evidence type="ECO:0000256" key="2">
    <source>
        <dbReference type="ARBA" id="ARBA00011255"/>
    </source>
</evidence>
<keyword evidence="5" id="KW-0964">Secreted</keyword>
<name>A0A4V2F532_9ACTN</name>
<dbReference type="GO" id="GO:0071973">
    <property type="term" value="P:bacterial-type flagellum-dependent cell motility"/>
    <property type="evidence" value="ECO:0007669"/>
    <property type="project" value="TreeGrafter"/>
</dbReference>
<evidence type="ECO:0000256" key="4">
    <source>
        <dbReference type="ARBA" id="ARBA00023143"/>
    </source>
</evidence>
<dbReference type="GO" id="GO:0005576">
    <property type="term" value="C:extracellular region"/>
    <property type="evidence" value="ECO:0007669"/>
    <property type="project" value="UniProtKB-SubCell"/>
</dbReference>
<comment type="subunit">
    <text evidence="2 5">Homopentamer.</text>
</comment>
<sequence>MSSSVDGLVSGLDTSGLINQLMQVESATQTRLKTRVTTEQKAVSAYQSVNTAMTSLLTASKAMSSDTSLSVFKSTSDSDNVTASADATAYEGSFSFTVKQSAKNEVQLSAQSFTDLSAAATTGPVKVVFGSDPTATPKATLTPRDSSLGALVDAINQSPDLGVRAAAIRTSDGTYRLQVQSSATGAASQFSLSGLTQTMNRSQPAQDAQITLAGDATAVVSSPTNTFTNVVPGLTFTVKPGTTAGTNVTVSTARDTSGIADNMQKMIDAANSAMNQIKTQTAYNTSTNTGSALTGDFTVRQLQQQILSAISSSSTNGLTASDIGIKSDQTGTISFDRTKFLDTLAKNPAGVKQMLGVSATSSTPGISLGGSNERTLPGTYAVTYNPPAGGSTDATGSVTVNGTSVAVRGSGSSLTVTDLGSPASGLVVKGGLTAASGTLTVSGGLAQRLANLAQTATDSTSGTITQAITGRNSNIKDLNDQISAWDTELALKKTSLQSQYSGLEVSLGKLKDQSTWLAGQLAGLR</sequence>
<evidence type="ECO:0000256" key="3">
    <source>
        <dbReference type="ARBA" id="ARBA00023054"/>
    </source>
</evidence>
<dbReference type="OrthoDB" id="5241527at2"/>
<keyword evidence="8" id="KW-0282">Flagellum</keyword>
<evidence type="ECO:0000259" key="6">
    <source>
        <dbReference type="Pfam" id="PF02465"/>
    </source>
</evidence>
<dbReference type="RefSeq" id="WP_130491487.1">
    <property type="nucleotide sequence ID" value="NZ_SGXD01000001.1"/>
</dbReference>
<keyword evidence="3" id="KW-0175">Coiled coil</keyword>
<feature type="domain" description="Flagellar hook-associated protein 2 C-terminal" evidence="7">
    <location>
        <begin position="205"/>
        <end position="511"/>
    </location>
</feature>
<comment type="caution">
    <text evidence="8">The sequence shown here is derived from an EMBL/GenBank/DDBJ whole genome shotgun (WGS) entry which is preliminary data.</text>
</comment>
<evidence type="ECO:0000313" key="8">
    <source>
        <dbReference type="EMBL" id="RZS91409.1"/>
    </source>
</evidence>
<keyword evidence="8" id="KW-0969">Cilium</keyword>
<comment type="subcellular location">
    <subcellularLocation>
        <location evidence="5">Secreted</location>
    </subcellularLocation>
    <subcellularLocation>
        <location evidence="5">Bacterial flagellum</location>
    </subcellularLocation>
</comment>
<protein>
    <recommendedName>
        <fullName evidence="5">Flagellar hook-associated protein 2</fullName>
        <shortName evidence="5">HAP2</shortName>
    </recommendedName>
    <alternativeName>
        <fullName evidence="5">Flagellar cap protein</fullName>
    </alternativeName>
</protein>
<dbReference type="AlphaFoldDB" id="A0A4V2F532"/>
<dbReference type="PANTHER" id="PTHR30288:SF0">
    <property type="entry name" value="FLAGELLAR HOOK-ASSOCIATED PROTEIN 2"/>
    <property type="match status" value="1"/>
</dbReference>
<dbReference type="Pfam" id="PF07195">
    <property type="entry name" value="FliD_C"/>
    <property type="match status" value="1"/>
</dbReference>
<comment type="function">
    <text evidence="5">Required for morphogenesis and for the elongation of the flagellar filament by facilitating polymerization of the flagellin monomers at the tip of growing filament. Forms a capping structure, which prevents flagellin subunits (transported through the central channel of the flagellum) from leaking out without polymerization at the distal end.</text>
</comment>
<evidence type="ECO:0000256" key="1">
    <source>
        <dbReference type="ARBA" id="ARBA00009764"/>
    </source>
</evidence>
<keyword evidence="9" id="KW-1185">Reference proteome</keyword>
<dbReference type="EMBL" id="SGXD01000001">
    <property type="protein sequence ID" value="RZS91409.1"/>
    <property type="molecule type" value="Genomic_DNA"/>
</dbReference>
<organism evidence="8 9">
    <name type="scientific">Motilibacter rhizosphaerae</name>
    <dbReference type="NCBI Taxonomy" id="598652"/>
    <lineage>
        <taxon>Bacteria</taxon>
        <taxon>Bacillati</taxon>
        <taxon>Actinomycetota</taxon>
        <taxon>Actinomycetes</taxon>
        <taxon>Motilibacterales</taxon>
        <taxon>Motilibacteraceae</taxon>
        <taxon>Motilibacter</taxon>
    </lineage>
</organism>
<dbReference type="GO" id="GO:0009424">
    <property type="term" value="C:bacterial-type flagellum hook"/>
    <property type="evidence" value="ECO:0007669"/>
    <property type="project" value="UniProtKB-UniRule"/>
</dbReference>
<dbReference type="PANTHER" id="PTHR30288">
    <property type="entry name" value="FLAGELLAR CAP/ASSEMBLY PROTEIN FLID"/>
    <property type="match status" value="1"/>
</dbReference>
<evidence type="ECO:0000259" key="7">
    <source>
        <dbReference type="Pfam" id="PF07195"/>
    </source>
</evidence>
<dbReference type="Pfam" id="PF02465">
    <property type="entry name" value="FliD_N"/>
    <property type="match status" value="1"/>
</dbReference>
<gene>
    <name evidence="8" type="ORF">EV189_0650</name>
</gene>
<dbReference type="GO" id="GO:0009421">
    <property type="term" value="C:bacterial-type flagellum filament cap"/>
    <property type="evidence" value="ECO:0007669"/>
    <property type="project" value="InterPro"/>
</dbReference>
<keyword evidence="8" id="KW-0966">Cell projection</keyword>